<dbReference type="InterPro" id="IPR032856">
    <property type="entry name" value="GDE_N_bis"/>
</dbReference>
<feature type="domain" description="Mannosylglycerate hydrolase MGH1-like glycoside hydrolase" evidence="3">
    <location>
        <begin position="458"/>
        <end position="615"/>
    </location>
</feature>
<dbReference type="Proteomes" id="UP001165584">
    <property type="component" value="Unassembled WGS sequence"/>
</dbReference>
<dbReference type="InterPro" id="IPR008928">
    <property type="entry name" value="6-hairpin_glycosidase_sf"/>
</dbReference>
<evidence type="ECO:0000259" key="2">
    <source>
        <dbReference type="Pfam" id="PF14742"/>
    </source>
</evidence>
<evidence type="ECO:0000313" key="5">
    <source>
        <dbReference type="Proteomes" id="UP001165584"/>
    </source>
</evidence>
<proteinExistence type="predicted"/>
<accession>A0ABT2GW88</accession>
<dbReference type="InterPro" id="IPR012341">
    <property type="entry name" value="6hp_glycosidase-like_sf"/>
</dbReference>
<sequence length="660" mass="68560">MSDVSSTSSASAASAVDAAHDDVLLVGGGALLRGDADGGIRVDASAVGRLHGLFLADVRLLSRWALHVDGSRLLVSTASSETAGSRSVALLPATARNETSALLVVVTQEVSSAGLAERIEVRNSTAHPVSTTLTLEVASDFADPFTLRSDRRTFDRAGGVFSASAGPTGLTFGYRRTLGAASFEAGVRVAAAGSPRVELGSPASGAPAATTGALVWALDLAPGEARVLEVTVAPLSERAPDEPARADEPGPFATGAADPSIPGAAHPSTLHDRALGDLTALRMPAPGLPEFGVIGAGVPWFLTLFGRDSLLTSMLAGRDLDELPGLADGVLRALATTQAATDDPARVAQPGKIVHELRVSELATLGEVPYGRYYGSVDATPLFVTAVAELGSEDTIRELEHPVRAAVAWMRGDGGIDEHGFLRYVPDPAGLIHQGWKDSFDAVADATGRILEGPIALCEVQGYAWRALRDAAALARSHWGDAHWADELDAVAEALRHRFREAFWMPEHDFPALAVDGSGHQADVVASNAGHLLFSGILSPTDAARVTARLLEADMFSGWGIRTLSTGAALHHPLSYHNGSVWPHDTMLAALGMARAGFPVEARQVASAVVDAAAHFGNRLPELFGGFARADVAVPIAYPHAASPQAWAAAAALAAVRLAL</sequence>
<evidence type="ECO:0000259" key="3">
    <source>
        <dbReference type="Pfam" id="PF22422"/>
    </source>
</evidence>
<dbReference type="Pfam" id="PF14742">
    <property type="entry name" value="GDE_N_bis"/>
    <property type="match status" value="1"/>
</dbReference>
<organism evidence="4 5">
    <name type="scientific">Herbiconiux aconitum</name>
    <dbReference type="NCBI Taxonomy" id="2970913"/>
    <lineage>
        <taxon>Bacteria</taxon>
        <taxon>Bacillati</taxon>
        <taxon>Actinomycetota</taxon>
        <taxon>Actinomycetes</taxon>
        <taxon>Micrococcales</taxon>
        <taxon>Microbacteriaceae</taxon>
        <taxon>Herbiconiux</taxon>
    </lineage>
</organism>
<dbReference type="SUPFAM" id="SSF48208">
    <property type="entry name" value="Six-hairpin glycosidases"/>
    <property type="match status" value="1"/>
</dbReference>
<dbReference type="RefSeq" id="WP_259508665.1">
    <property type="nucleotide sequence ID" value="NZ_JANLCM010000002.1"/>
</dbReference>
<reference evidence="4" key="1">
    <citation type="submission" date="2022-08" db="EMBL/GenBank/DDBJ databases">
        <authorList>
            <person name="Deng Y."/>
            <person name="Han X.-F."/>
            <person name="Zhang Y.-Q."/>
        </authorList>
    </citation>
    <scope>NUCLEOTIDE SEQUENCE</scope>
    <source>
        <strain evidence="4">CPCC 205763</strain>
    </source>
</reference>
<feature type="domain" description="Putative glycogen debranching enzyme N-terminal" evidence="2">
    <location>
        <begin position="30"/>
        <end position="230"/>
    </location>
</feature>
<evidence type="ECO:0000256" key="1">
    <source>
        <dbReference type="SAM" id="MobiDB-lite"/>
    </source>
</evidence>
<keyword evidence="5" id="KW-1185">Reference proteome</keyword>
<evidence type="ECO:0008006" key="6">
    <source>
        <dbReference type="Google" id="ProtNLM"/>
    </source>
</evidence>
<name>A0ABT2GW88_9MICO</name>
<feature type="region of interest" description="Disordered" evidence="1">
    <location>
        <begin position="236"/>
        <end position="255"/>
    </location>
</feature>
<evidence type="ECO:0000313" key="4">
    <source>
        <dbReference type="EMBL" id="MCS5719161.1"/>
    </source>
</evidence>
<dbReference type="Gene3D" id="1.50.10.10">
    <property type="match status" value="1"/>
</dbReference>
<dbReference type="Pfam" id="PF22422">
    <property type="entry name" value="MGH1-like_GH"/>
    <property type="match status" value="1"/>
</dbReference>
<dbReference type="InterPro" id="IPR054491">
    <property type="entry name" value="MGH1-like_GH"/>
</dbReference>
<protein>
    <recommendedName>
        <fullName evidence="6">Amylo-alpha-1,6-glucosidase</fullName>
    </recommendedName>
</protein>
<dbReference type="EMBL" id="JANLCM010000002">
    <property type="protein sequence ID" value="MCS5719161.1"/>
    <property type="molecule type" value="Genomic_DNA"/>
</dbReference>
<feature type="compositionally biased region" description="Basic and acidic residues" evidence="1">
    <location>
        <begin position="238"/>
        <end position="248"/>
    </location>
</feature>
<comment type="caution">
    <text evidence="4">The sequence shown here is derived from an EMBL/GenBank/DDBJ whole genome shotgun (WGS) entry which is preliminary data.</text>
</comment>
<gene>
    <name evidence="4" type="ORF">N1027_13555</name>
</gene>